<dbReference type="Gene3D" id="3.40.50.12780">
    <property type="entry name" value="N-terminal domain of ligase-like"/>
    <property type="match status" value="1"/>
</dbReference>
<proteinExistence type="predicted"/>
<sequence length="112" mass="13004">MVGAIYVPVDFNIEEKRLENILKQCNCKVILTNVSCYDSRQRNFVNIDDVNYRLDLINMFNIEHIDSTDAAYIMFTSETTENPKGAVINHGAVFNTIYDINQNLKYLREIAY</sequence>
<name>A0A2X1XSE3_9FIRM</name>
<dbReference type="GO" id="GO:0044550">
    <property type="term" value="P:secondary metabolite biosynthetic process"/>
    <property type="evidence" value="ECO:0007669"/>
    <property type="project" value="TreeGrafter"/>
</dbReference>
<dbReference type="Proteomes" id="UP000250070">
    <property type="component" value="Unassembled WGS sequence"/>
</dbReference>
<dbReference type="GO" id="GO:0005737">
    <property type="term" value="C:cytoplasm"/>
    <property type="evidence" value="ECO:0007669"/>
    <property type="project" value="TreeGrafter"/>
</dbReference>
<evidence type="ECO:0000259" key="1">
    <source>
        <dbReference type="Pfam" id="PF00501"/>
    </source>
</evidence>
<dbReference type="SUPFAM" id="SSF56801">
    <property type="entry name" value="Acetyl-CoA synthetase-like"/>
    <property type="match status" value="1"/>
</dbReference>
<evidence type="ECO:0000313" key="2">
    <source>
        <dbReference type="EMBL" id="SPY43683.1"/>
    </source>
</evidence>
<dbReference type="InterPro" id="IPR000873">
    <property type="entry name" value="AMP-dep_synth/lig_dom"/>
</dbReference>
<reference evidence="2 3" key="1">
    <citation type="submission" date="2018-06" db="EMBL/GenBank/DDBJ databases">
        <authorList>
            <consortium name="Pathogen Informatics"/>
            <person name="Doyle S."/>
        </authorList>
    </citation>
    <scope>NUCLEOTIDE SEQUENCE [LARGE SCALE GENOMIC DNA]</scope>
    <source>
        <strain evidence="2 3">NCTC13076</strain>
    </source>
</reference>
<dbReference type="PANTHER" id="PTHR45527">
    <property type="entry name" value="NONRIBOSOMAL PEPTIDE SYNTHETASE"/>
    <property type="match status" value="1"/>
</dbReference>
<dbReference type="GO" id="GO:0043041">
    <property type="term" value="P:amino acid activation for nonribosomal peptide biosynthetic process"/>
    <property type="evidence" value="ECO:0007669"/>
    <property type="project" value="TreeGrafter"/>
</dbReference>
<dbReference type="PANTHER" id="PTHR45527:SF1">
    <property type="entry name" value="FATTY ACID SYNTHASE"/>
    <property type="match status" value="1"/>
</dbReference>
<protein>
    <submittedName>
        <fullName evidence="2">Tyrocidine synthase III</fullName>
    </submittedName>
</protein>
<feature type="domain" description="AMP-dependent synthetase/ligase" evidence="1">
    <location>
        <begin position="1"/>
        <end position="101"/>
    </location>
</feature>
<dbReference type="EMBL" id="UATM01000031">
    <property type="protein sequence ID" value="SPY43683.1"/>
    <property type="molecule type" value="Genomic_DNA"/>
</dbReference>
<accession>A0A2X1XSE3</accession>
<organism evidence="2 3">
    <name type="scientific">Peptoniphilus harei</name>
    <dbReference type="NCBI Taxonomy" id="54005"/>
    <lineage>
        <taxon>Bacteria</taxon>
        <taxon>Bacillati</taxon>
        <taxon>Bacillota</taxon>
        <taxon>Tissierellia</taxon>
        <taxon>Tissierellales</taxon>
        <taxon>Peptoniphilaceae</taxon>
        <taxon>Peptoniphilus</taxon>
    </lineage>
</organism>
<dbReference type="InterPro" id="IPR042099">
    <property type="entry name" value="ANL_N_sf"/>
</dbReference>
<evidence type="ECO:0000313" key="3">
    <source>
        <dbReference type="Proteomes" id="UP000250070"/>
    </source>
</evidence>
<gene>
    <name evidence="2" type="primary">tycC_2</name>
    <name evidence="2" type="ORF">NCTC13076_00352</name>
</gene>
<dbReference type="AlphaFoldDB" id="A0A2X1XSE3"/>
<dbReference type="GO" id="GO:0031177">
    <property type="term" value="F:phosphopantetheine binding"/>
    <property type="evidence" value="ECO:0007669"/>
    <property type="project" value="TreeGrafter"/>
</dbReference>
<dbReference type="Pfam" id="PF00501">
    <property type="entry name" value="AMP-binding"/>
    <property type="match status" value="1"/>
</dbReference>